<evidence type="ECO:0000313" key="3">
    <source>
        <dbReference type="Proteomes" id="UP000247233"/>
    </source>
</evidence>
<reference evidence="2 3" key="1">
    <citation type="submission" date="2016-12" db="EMBL/GenBank/DDBJ databases">
        <title>The genomes of Aspergillus section Nigri reveals drivers in fungal speciation.</title>
        <authorList>
            <consortium name="DOE Joint Genome Institute"/>
            <person name="Vesth T.C."/>
            <person name="Nybo J."/>
            <person name="Theobald S."/>
            <person name="Brandl J."/>
            <person name="Frisvad J.C."/>
            <person name="Nielsen K.F."/>
            <person name="Lyhne E.K."/>
            <person name="Kogle M.E."/>
            <person name="Kuo A."/>
            <person name="Riley R."/>
            <person name="Clum A."/>
            <person name="Nolan M."/>
            <person name="Lipzen A."/>
            <person name="Salamov A."/>
            <person name="Henrissat B."/>
            <person name="Wiebenga A."/>
            <person name="De Vries R.P."/>
            <person name="Grigoriev I.V."/>
            <person name="Mortensen U.H."/>
            <person name="Andersen M.R."/>
            <person name="Baker S.E."/>
        </authorList>
    </citation>
    <scope>NUCLEOTIDE SEQUENCE [LARGE SCALE GENOMIC DNA]</scope>
    <source>
        <strain evidence="2 3">CBS 117.55</strain>
    </source>
</reference>
<dbReference type="PRINTS" id="PR00081">
    <property type="entry name" value="GDHRDH"/>
</dbReference>
<comment type="caution">
    <text evidence="2">The sequence shown here is derived from an EMBL/GenBank/DDBJ whole genome shotgun (WGS) entry which is preliminary data.</text>
</comment>
<accession>A0A317WU37</accession>
<organism evidence="2 3">
    <name type="scientific">Aspergillus heteromorphus CBS 117.55</name>
    <dbReference type="NCBI Taxonomy" id="1448321"/>
    <lineage>
        <taxon>Eukaryota</taxon>
        <taxon>Fungi</taxon>
        <taxon>Dikarya</taxon>
        <taxon>Ascomycota</taxon>
        <taxon>Pezizomycotina</taxon>
        <taxon>Eurotiomycetes</taxon>
        <taxon>Eurotiomycetidae</taxon>
        <taxon>Eurotiales</taxon>
        <taxon>Aspergillaceae</taxon>
        <taxon>Aspergillus</taxon>
        <taxon>Aspergillus subgen. Circumdati</taxon>
    </lineage>
</organism>
<dbReference type="EMBL" id="MSFL01000003">
    <property type="protein sequence ID" value="PWY89849.1"/>
    <property type="molecule type" value="Genomic_DNA"/>
</dbReference>
<dbReference type="AlphaFoldDB" id="A0A317WU37"/>
<gene>
    <name evidence="2" type="ORF">BO70DRAFT_377105</name>
</gene>
<evidence type="ECO:0000256" key="1">
    <source>
        <dbReference type="ARBA" id="ARBA00006484"/>
    </source>
</evidence>
<dbReference type="GO" id="GO:0019748">
    <property type="term" value="P:secondary metabolic process"/>
    <property type="evidence" value="ECO:0007669"/>
    <property type="project" value="TreeGrafter"/>
</dbReference>
<dbReference type="PANTHER" id="PTHR43544:SF32">
    <property type="entry name" value="CHAIN DEHYDROGENASE, PUTATIVE (AFU_ORTHOLOGUE AFUA_5G01530)-RELATED"/>
    <property type="match status" value="1"/>
</dbReference>
<dbReference type="Pfam" id="PF00106">
    <property type="entry name" value="adh_short"/>
    <property type="match status" value="1"/>
</dbReference>
<comment type="similarity">
    <text evidence="1">Belongs to the short-chain dehydrogenases/reductases (SDR) family.</text>
</comment>
<dbReference type="InterPro" id="IPR036291">
    <property type="entry name" value="NAD(P)-bd_dom_sf"/>
</dbReference>
<dbReference type="PANTHER" id="PTHR43544">
    <property type="entry name" value="SHORT-CHAIN DEHYDROGENASE/REDUCTASE"/>
    <property type="match status" value="1"/>
</dbReference>
<protein>
    <submittedName>
        <fullName evidence="2">NAD(P)-binding protein</fullName>
    </submittedName>
</protein>
<dbReference type="VEuPathDB" id="FungiDB:BO70DRAFT_377105"/>
<name>A0A317WU37_9EURO</name>
<dbReference type="GO" id="GO:0016491">
    <property type="term" value="F:oxidoreductase activity"/>
    <property type="evidence" value="ECO:0007669"/>
    <property type="project" value="TreeGrafter"/>
</dbReference>
<dbReference type="SUPFAM" id="SSF51735">
    <property type="entry name" value="NAD(P)-binding Rossmann-fold domains"/>
    <property type="match status" value="1"/>
</dbReference>
<dbReference type="OrthoDB" id="1933717at2759"/>
<dbReference type="Gene3D" id="3.40.50.720">
    <property type="entry name" value="NAD(P)-binding Rossmann-like Domain"/>
    <property type="match status" value="1"/>
</dbReference>
<evidence type="ECO:0000313" key="2">
    <source>
        <dbReference type="EMBL" id="PWY89849.1"/>
    </source>
</evidence>
<keyword evidence="3" id="KW-1185">Reference proteome</keyword>
<dbReference type="InterPro" id="IPR051468">
    <property type="entry name" value="Fungal_SecMetab_SDRs"/>
</dbReference>
<proteinExistence type="inferred from homology"/>
<dbReference type="GeneID" id="37067407"/>
<dbReference type="GO" id="GO:0005737">
    <property type="term" value="C:cytoplasm"/>
    <property type="evidence" value="ECO:0007669"/>
    <property type="project" value="TreeGrafter"/>
</dbReference>
<dbReference type="InterPro" id="IPR002347">
    <property type="entry name" value="SDR_fam"/>
</dbReference>
<dbReference type="RefSeq" id="XP_025402680.1">
    <property type="nucleotide sequence ID" value="XM_025545170.1"/>
</dbReference>
<sequence length="205" mass="21655">MASTIILITGANSGIGLAITKVLVRSSTTTHVILASRSDEKAQQAVSEISAEGPYDGTLSTVTIDVTDPQSITAAATHIEVTYGHLDVLINNAGVSGMGISDTQSRFQACLETNVTGPALVSEAFRPLLLKSSNPYSIFIGSGDKTLTRNAMTQKVPHAAHFKSGDAYQISKTALNMLAIMEARDYGELGLKVFVLAPGFMRIPL</sequence>
<dbReference type="Proteomes" id="UP000247233">
    <property type="component" value="Unassembled WGS sequence"/>
</dbReference>
<dbReference type="STRING" id="1448321.A0A317WU37"/>